<evidence type="ECO:0000313" key="2">
    <source>
        <dbReference type="EMBL" id="AGL25707.1"/>
    </source>
</evidence>
<feature type="region of interest" description="Disordered" evidence="1">
    <location>
        <begin position="148"/>
        <end position="208"/>
    </location>
</feature>
<accession>R4MDY5</accession>
<protein>
    <recommendedName>
        <fullName evidence="4">Metal-binding domain of MaoC dehydratase family protein</fullName>
    </recommendedName>
</protein>
<proteinExistence type="predicted"/>
<evidence type="ECO:0000256" key="1">
    <source>
        <dbReference type="SAM" id="MobiDB-lite"/>
    </source>
</evidence>
<dbReference type="KEGG" id="mtuc:J113_01695"/>
<organism evidence="2 3">
    <name type="scientific">Mycobacterium tuberculosis CAS/NITR204</name>
    <dbReference type="NCBI Taxonomy" id="1310114"/>
    <lineage>
        <taxon>Bacteria</taxon>
        <taxon>Bacillati</taxon>
        <taxon>Actinomycetota</taxon>
        <taxon>Actinomycetes</taxon>
        <taxon>Mycobacteriales</taxon>
        <taxon>Mycobacteriaceae</taxon>
        <taxon>Mycobacterium</taxon>
        <taxon>Mycobacterium tuberculosis complex</taxon>
    </lineage>
</organism>
<dbReference type="PANTHER" id="PTHR43841:SF1">
    <property type="entry name" value="3-HYDROXYACYL-THIOESTER DEHYDRATASE X"/>
    <property type="match status" value="1"/>
</dbReference>
<dbReference type="PATRIC" id="fig|1310114.3.peg.359"/>
<gene>
    <name evidence="2" type="ORF">J113_01695</name>
</gene>
<dbReference type="AlphaFoldDB" id="R4MDY5"/>
<evidence type="ECO:0008006" key="4">
    <source>
        <dbReference type="Google" id="ProtNLM"/>
    </source>
</evidence>
<dbReference type="SUPFAM" id="SSF54637">
    <property type="entry name" value="Thioesterase/thiol ester dehydrase-isomerase"/>
    <property type="match status" value="1"/>
</dbReference>
<dbReference type="Gene3D" id="3.10.129.10">
    <property type="entry name" value="Hotdog Thioesterase"/>
    <property type="match status" value="1"/>
</dbReference>
<name>R4MDY5_MYCTX</name>
<feature type="compositionally biased region" description="Basic and acidic residues" evidence="1">
    <location>
        <begin position="191"/>
        <end position="205"/>
    </location>
</feature>
<dbReference type="InterPro" id="IPR029069">
    <property type="entry name" value="HotDog_dom_sf"/>
</dbReference>
<reference evidence="2 3" key="1">
    <citation type="journal article" date="2013" name="Genome Announc.">
        <title>Whole-Genome Sequences of Four Clinical Isolates of Mycobacterium tuberculosis from Tamil Nadu, South India.</title>
        <authorList>
            <person name="Narayanan S."/>
            <person name="Deshpande U."/>
        </authorList>
    </citation>
    <scope>NUCLEOTIDE SEQUENCE [LARGE SCALE GENOMIC DNA]</scope>
    <source>
        <strain evidence="2 3">CAS/NITR204</strain>
    </source>
</reference>
<dbReference type="EMBL" id="CP005386">
    <property type="protein sequence ID" value="AGL25707.1"/>
    <property type="molecule type" value="Genomic_DNA"/>
</dbReference>
<evidence type="ECO:0000313" key="3">
    <source>
        <dbReference type="Proteomes" id="UP000013548"/>
    </source>
</evidence>
<sequence>MTQPSGLKNLLRAAAGALPVVPRTDQLPNRTVTVEELPIDPANVAAYAAVTGLRYGNQVPLTYPFALTFPSVMSLVTGFDFPFAAMGAIHTENHITQYRPIAVTDAVGVRVRAENLREHRRGLLVDLVTNVSVGNDVAWHQVTTFLHQQRTSLSGEPKPPPQKKPKLPPPAAVVQDHPGEDPPLCRRRRRSQPDPHQPDRGETVRLPHRHRARDVHCRGGIGEYRSPFSGRGALFGSVRQAGAAAGHRGTLRRRRRWRLGSHAAQYGQGIPPPDRYRAGSIAGATRIGPAWSAIRRYRVPHA</sequence>
<dbReference type="Proteomes" id="UP000013548">
    <property type="component" value="Chromosome"/>
</dbReference>
<dbReference type="HOGENOM" id="CLU_080141_0_0_11"/>
<dbReference type="PANTHER" id="PTHR43841">
    <property type="entry name" value="3-HYDROXYACYL-THIOESTER DEHYDRATASE HTDX-RELATED"/>
    <property type="match status" value="1"/>
</dbReference>
<dbReference type="BioCyc" id="MTUB1310114:G13A2-253-MONOMER"/>